<feature type="compositionally biased region" description="Acidic residues" evidence="1">
    <location>
        <begin position="27"/>
        <end position="45"/>
    </location>
</feature>
<keyword evidence="3" id="KW-1185">Reference proteome</keyword>
<dbReference type="Proteomes" id="UP001583177">
    <property type="component" value="Unassembled WGS sequence"/>
</dbReference>
<evidence type="ECO:0000313" key="2">
    <source>
        <dbReference type="EMBL" id="KAL1884100.1"/>
    </source>
</evidence>
<name>A0ABR3Y810_9PEZI</name>
<dbReference type="EMBL" id="JAWRVE010000001">
    <property type="protein sequence ID" value="KAL1884100.1"/>
    <property type="molecule type" value="Genomic_DNA"/>
</dbReference>
<proteinExistence type="predicted"/>
<evidence type="ECO:0000256" key="1">
    <source>
        <dbReference type="SAM" id="MobiDB-lite"/>
    </source>
</evidence>
<comment type="caution">
    <text evidence="2">The sequence shown here is derived from an EMBL/GenBank/DDBJ whole genome shotgun (WGS) entry which is preliminary data.</text>
</comment>
<sequence>MSAFLARQFPDEYSQVEFSAPKQQQQEEVEEEEEEERQATIEDDDSQRNSDDESDFEEIECEEVEVDTEPDQLEVLAQLTGAQV</sequence>
<gene>
    <name evidence="2" type="ORF">Daus18300_000211</name>
</gene>
<evidence type="ECO:0000313" key="3">
    <source>
        <dbReference type="Proteomes" id="UP001583177"/>
    </source>
</evidence>
<organism evidence="2 3">
    <name type="scientific">Diaporthe australafricana</name>
    <dbReference type="NCBI Taxonomy" id="127596"/>
    <lineage>
        <taxon>Eukaryota</taxon>
        <taxon>Fungi</taxon>
        <taxon>Dikarya</taxon>
        <taxon>Ascomycota</taxon>
        <taxon>Pezizomycotina</taxon>
        <taxon>Sordariomycetes</taxon>
        <taxon>Sordariomycetidae</taxon>
        <taxon>Diaporthales</taxon>
        <taxon>Diaporthaceae</taxon>
        <taxon>Diaporthe</taxon>
    </lineage>
</organism>
<protein>
    <submittedName>
        <fullName evidence="2">Uncharacterized protein</fullName>
    </submittedName>
</protein>
<feature type="region of interest" description="Disordered" evidence="1">
    <location>
        <begin position="1"/>
        <end position="69"/>
    </location>
</feature>
<feature type="compositionally biased region" description="Acidic residues" evidence="1">
    <location>
        <begin position="52"/>
        <end position="69"/>
    </location>
</feature>
<reference evidence="2 3" key="1">
    <citation type="journal article" date="2024" name="IMA Fungus">
        <title>IMA Genome - F19 : A genome assembly and annotation guide to empower mycologists, including annotated draft genome sequences of Ceratocystis pirilliformis, Diaporthe australafricana, Fusarium ophioides, Paecilomyces lecythidis, and Sporothrix stenoceras.</title>
        <authorList>
            <person name="Aylward J."/>
            <person name="Wilson A.M."/>
            <person name="Visagie C.M."/>
            <person name="Spraker J."/>
            <person name="Barnes I."/>
            <person name="Buitendag C."/>
            <person name="Ceriani C."/>
            <person name="Del Mar Angel L."/>
            <person name="du Plessis D."/>
            <person name="Fuchs T."/>
            <person name="Gasser K."/>
            <person name="Kramer D."/>
            <person name="Li W."/>
            <person name="Munsamy K."/>
            <person name="Piso A."/>
            <person name="Price J.L."/>
            <person name="Sonnekus B."/>
            <person name="Thomas C."/>
            <person name="van der Nest A."/>
            <person name="van Dijk A."/>
            <person name="van Heerden A."/>
            <person name="van Vuuren N."/>
            <person name="Yilmaz N."/>
            <person name="Duong T.A."/>
            <person name="van der Merwe N.A."/>
            <person name="Wingfield M.J."/>
            <person name="Wingfield B.D."/>
        </authorList>
    </citation>
    <scope>NUCLEOTIDE SEQUENCE [LARGE SCALE GENOMIC DNA]</scope>
    <source>
        <strain evidence="2 3">CMW 18300</strain>
    </source>
</reference>
<accession>A0ABR3Y810</accession>